<dbReference type="InterPro" id="IPR000182">
    <property type="entry name" value="GNAT_dom"/>
</dbReference>
<dbReference type="Gene3D" id="3.40.630.30">
    <property type="match status" value="1"/>
</dbReference>
<dbReference type="PANTHER" id="PTHR43441">
    <property type="entry name" value="RIBOSOMAL-PROTEIN-SERINE ACETYLTRANSFERASE"/>
    <property type="match status" value="1"/>
</dbReference>
<protein>
    <submittedName>
        <fullName evidence="2">GNAT family N-acetyltransferase</fullName>
        <ecNumber evidence="2">2.3.-.-</ecNumber>
    </submittedName>
</protein>
<dbReference type="Pfam" id="PF13302">
    <property type="entry name" value="Acetyltransf_3"/>
    <property type="match status" value="1"/>
</dbReference>
<feature type="domain" description="N-acetyltransferase" evidence="1">
    <location>
        <begin position="30"/>
        <end position="186"/>
    </location>
</feature>
<dbReference type="SUPFAM" id="SSF55729">
    <property type="entry name" value="Acyl-CoA N-acyltransferases (Nat)"/>
    <property type="match status" value="1"/>
</dbReference>
<dbReference type="EMBL" id="JBHUGZ010000032">
    <property type="protein sequence ID" value="MFD1988331.1"/>
    <property type="molecule type" value="Genomic_DNA"/>
</dbReference>
<sequence length="229" mass="25566">MAEQESWKELSKAAGSASVPRAITVIGNHIRLVPLCLEDADDIFRLTHAGERDDIWAEMKVGPFDGVQSFRAHVSDLLDDQSRTFLTLRTAAAGPVGWLCLMEARPAHRVIELGYVLFAPSLQRTVAASESLFLIMRHVFDDLGYRRLEWTCTTANAKSRRAADRLGFVFEGILREGLTLKGRPCDICMYSLLAREWAPASAAFQAWLSPENFADGRQVRSLEEVRASL</sequence>
<reference evidence="3" key="1">
    <citation type="journal article" date="2019" name="Int. J. Syst. Evol. Microbiol.">
        <title>The Global Catalogue of Microorganisms (GCM) 10K type strain sequencing project: providing services to taxonomists for standard genome sequencing and annotation.</title>
        <authorList>
            <consortium name="The Broad Institute Genomics Platform"/>
            <consortium name="The Broad Institute Genome Sequencing Center for Infectious Disease"/>
            <person name="Wu L."/>
            <person name="Ma J."/>
        </authorList>
    </citation>
    <scope>NUCLEOTIDE SEQUENCE [LARGE SCALE GENOMIC DNA]</scope>
    <source>
        <strain evidence="3">CGMCC 1.16225</strain>
    </source>
</reference>
<keyword evidence="3" id="KW-1185">Reference proteome</keyword>
<dbReference type="GO" id="GO:0016746">
    <property type="term" value="F:acyltransferase activity"/>
    <property type="evidence" value="ECO:0007669"/>
    <property type="project" value="UniProtKB-KW"/>
</dbReference>
<dbReference type="PANTHER" id="PTHR43441:SF2">
    <property type="entry name" value="FAMILY ACETYLTRANSFERASE, PUTATIVE (AFU_ORTHOLOGUE AFUA_7G00850)-RELATED"/>
    <property type="match status" value="1"/>
</dbReference>
<dbReference type="PROSITE" id="PS51186">
    <property type="entry name" value="GNAT"/>
    <property type="match status" value="1"/>
</dbReference>
<dbReference type="RefSeq" id="WP_379107156.1">
    <property type="nucleotide sequence ID" value="NZ_JBHUGZ010000032.1"/>
</dbReference>
<organism evidence="2 3">
    <name type="scientific">Mesorhizobium newzealandense</name>
    <dbReference type="NCBI Taxonomy" id="1300302"/>
    <lineage>
        <taxon>Bacteria</taxon>
        <taxon>Pseudomonadati</taxon>
        <taxon>Pseudomonadota</taxon>
        <taxon>Alphaproteobacteria</taxon>
        <taxon>Hyphomicrobiales</taxon>
        <taxon>Phyllobacteriaceae</taxon>
        <taxon>Mesorhizobium</taxon>
    </lineage>
</organism>
<keyword evidence="2" id="KW-0808">Transferase</keyword>
<evidence type="ECO:0000259" key="1">
    <source>
        <dbReference type="PROSITE" id="PS51186"/>
    </source>
</evidence>
<dbReference type="EC" id="2.3.-.-" evidence="2"/>
<gene>
    <name evidence="2" type="ORF">ACFSOZ_38585</name>
</gene>
<comment type="caution">
    <text evidence="2">The sequence shown here is derived from an EMBL/GenBank/DDBJ whole genome shotgun (WGS) entry which is preliminary data.</text>
</comment>
<keyword evidence="2" id="KW-0012">Acyltransferase</keyword>
<proteinExistence type="predicted"/>
<accession>A0ABW4UPN1</accession>
<dbReference type="InterPro" id="IPR016181">
    <property type="entry name" value="Acyl_CoA_acyltransferase"/>
</dbReference>
<dbReference type="InterPro" id="IPR051908">
    <property type="entry name" value="Ribosomal_N-acetyltransferase"/>
</dbReference>
<evidence type="ECO:0000313" key="2">
    <source>
        <dbReference type="EMBL" id="MFD1988331.1"/>
    </source>
</evidence>
<name>A0ABW4UPN1_9HYPH</name>
<evidence type="ECO:0000313" key="3">
    <source>
        <dbReference type="Proteomes" id="UP001597405"/>
    </source>
</evidence>
<dbReference type="Proteomes" id="UP001597405">
    <property type="component" value="Unassembled WGS sequence"/>
</dbReference>